<evidence type="ECO:0000256" key="3">
    <source>
        <dbReference type="ARBA" id="ARBA00022692"/>
    </source>
</evidence>
<feature type="transmembrane region" description="Helical" evidence="8">
    <location>
        <begin position="383"/>
        <end position="402"/>
    </location>
</feature>
<keyword evidence="5 8" id="KW-0472">Membrane</keyword>
<evidence type="ECO:0000259" key="9">
    <source>
        <dbReference type="Pfam" id="PF24061"/>
    </source>
</evidence>
<dbReference type="InterPro" id="IPR052192">
    <property type="entry name" value="Insect_Ionotropic_Sensory_Rcpt"/>
</dbReference>
<keyword evidence="3 8" id="KW-0812">Transmembrane</keyword>
<evidence type="ECO:0000256" key="7">
    <source>
        <dbReference type="ARBA" id="ARBA00023180"/>
    </source>
</evidence>
<dbReference type="PANTHER" id="PTHR42643:SF30">
    <property type="entry name" value="IONOTROPIC RECEPTOR 40A-RELATED"/>
    <property type="match status" value="1"/>
</dbReference>
<evidence type="ECO:0000256" key="6">
    <source>
        <dbReference type="ARBA" id="ARBA00023170"/>
    </source>
</evidence>
<keyword evidence="7" id="KW-0325">Glycoprotein</keyword>
<evidence type="ECO:0000256" key="4">
    <source>
        <dbReference type="ARBA" id="ARBA00022989"/>
    </source>
</evidence>
<reference evidence="11" key="1">
    <citation type="submission" date="2025-08" db="UniProtKB">
        <authorList>
            <consortium name="RefSeq"/>
        </authorList>
    </citation>
    <scope>IDENTIFICATION</scope>
    <source>
        <tissue evidence="11">Adult</tissue>
    </source>
</reference>
<evidence type="ECO:0000313" key="10">
    <source>
        <dbReference type="Proteomes" id="UP001652620"/>
    </source>
</evidence>
<dbReference type="InterPro" id="IPR056198">
    <property type="entry name" value="LBD_receptor"/>
</dbReference>
<dbReference type="SUPFAM" id="SSF53850">
    <property type="entry name" value="Periplasmic binding protein-like II"/>
    <property type="match status" value="1"/>
</dbReference>
<dbReference type="RefSeq" id="XP_049312363.1">
    <property type="nucleotide sequence ID" value="XM_049456406.1"/>
</dbReference>
<keyword evidence="10" id="KW-1185">Reference proteome</keyword>
<keyword evidence="6" id="KW-0675">Receptor</keyword>
<keyword evidence="2" id="KW-1003">Cell membrane</keyword>
<name>A0ABM3JSZ6_BACDO</name>
<proteinExistence type="predicted"/>
<evidence type="ECO:0000256" key="8">
    <source>
        <dbReference type="SAM" id="Phobius"/>
    </source>
</evidence>
<dbReference type="Pfam" id="PF24061">
    <property type="entry name" value="LBD_receptor"/>
    <property type="match status" value="1"/>
</dbReference>
<comment type="subcellular location">
    <subcellularLocation>
        <location evidence="1">Cell membrane</location>
        <topology evidence="1">Multi-pass membrane protein</topology>
    </subcellularLocation>
</comment>
<dbReference type="Gene3D" id="3.40.190.10">
    <property type="entry name" value="Periplasmic binding protein-like II"/>
    <property type="match status" value="1"/>
</dbReference>
<accession>A0ABM3JSZ6</accession>
<dbReference type="PANTHER" id="PTHR42643">
    <property type="entry name" value="IONOTROPIC RECEPTOR 20A-RELATED"/>
    <property type="match status" value="1"/>
</dbReference>
<evidence type="ECO:0000313" key="11">
    <source>
        <dbReference type="RefSeq" id="XP_049312363.1"/>
    </source>
</evidence>
<keyword evidence="4 8" id="KW-1133">Transmembrane helix</keyword>
<evidence type="ECO:0000256" key="1">
    <source>
        <dbReference type="ARBA" id="ARBA00004651"/>
    </source>
</evidence>
<feature type="transmembrane region" description="Helical" evidence="8">
    <location>
        <begin position="328"/>
        <end position="348"/>
    </location>
</feature>
<evidence type="ECO:0000256" key="5">
    <source>
        <dbReference type="ARBA" id="ARBA00023136"/>
    </source>
</evidence>
<sequence length="600" mass="69145">MNITQLYLSYYSKSGEQHDEANLVAAHATIQVIHNYLLEMGTFFTLILCCHDHHTCNFYNNLMEKLFHMWGISMVRFVVFHKHSVQRVNGTKRFNLILTDSFRAFREIDIASDSRHNNYNEYYYIFLQVRDAEMQSNLQQIFAYCWANSMINCSVQTQNARGEIMVYSYFPFTDHFCGSVEPTLISRFNGTHFLNPTLFPRKLRNFHGCVLRAAIRHIPPFTYLRTDERGVSLVAGGIEGHLLSQLSEILNFTIEVKVPPDNIFQFGAIRMLQHGEADMALGAFSQSPALLDIVSAVSSYYQTRQILCVSKKAYILNSLEQFIFPFDAITWSLIWGTYLLCWALSAVLSKCCKQGLEKNVQPFLNSLSTLLGMPITHTPMCQYGRLLFIIWLCFTLLIRAVYQGVLFTYAHHDTIAPMPSNLDELVARNFTTVISFFNRGLLTDVELLRKLPTITTTGLDGLSVFDYVRHVSKRNYVAIETQDFLSYYKKRHNKTDYFVILSNDFMNFQSTMYLAKHSFLIDQFEQEIWWIRSAGLVKGWYQVELSDRSKDPNDVDVIALGDIYVVFVVLGIGLGLALLVFGLEILSLRVRILKRLLSKM</sequence>
<gene>
    <name evidence="11" type="primary">LOC105226988</name>
</gene>
<evidence type="ECO:0000256" key="2">
    <source>
        <dbReference type="ARBA" id="ARBA00022475"/>
    </source>
</evidence>
<protein>
    <submittedName>
        <fullName evidence="11">Uncharacterized protein LOC105226988</fullName>
    </submittedName>
</protein>
<dbReference type="GeneID" id="105226988"/>
<feature type="domain" description="Putative ionotropic receptor ligand binding" evidence="9">
    <location>
        <begin position="16"/>
        <end position="205"/>
    </location>
</feature>
<organism evidence="10 11">
    <name type="scientific">Bactrocera dorsalis</name>
    <name type="common">Oriental fruit fly</name>
    <name type="synonym">Dacus dorsalis</name>
    <dbReference type="NCBI Taxonomy" id="27457"/>
    <lineage>
        <taxon>Eukaryota</taxon>
        <taxon>Metazoa</taxon>
        <taxon>Ecdysozoa</taxon>
        <taxon>Arthropoda</taxon>
        <taxon>Hexapoda</taxon>
        <taxon>Insecta</taxon>
        <taxon>Pterygota</taxon>
        <taxon>Neoptera</taxon>
        <taxon>Endopterygota</taxon>
        <taxon>Diptera</taxon>
        <taxon>Brachycera</taxon>
        <taxon>Muscomorpha</taxon>
        <taxon>Tephritoidea</taxon>
        <taxon>Tephritidae</taxon>
        <taxon>Bactrocera</taxon>
        <taxon>Bactrocera</taxon>
    </lineage>
</organism>
<feature type="transmembrane region" description="Helical" evidence="8">
    <location>
        <begin position="563"/>
        <end position="586"/>
    </location>
</feature>
<dbReference type="Proteomes" id="UP001652620">
    <property type="component" value="Chromosome 4"/>
</dbReference>